<dbReference type="EMBL" id="HACA01004606">
    <property type="protein sequence ID" value="CDW21967.1"/>
    <property type="molecule type" value="Transcribed_RNA"/>
</dbReference>
<accession>A0A0K2T8R1</accession>
<dbReference type="AlphaFoldDB" id="A0A0K2T8R1"/>
<organism evidence="1">
    <name type="scientific">Lepeophtheirus salmonis</name>
    <name type="common">Salmon louse</name>
    <name type="synonym">Caligus salmonis</name>
    <dbReference type="NCBI Taxonomy" id="72036"/>
    <lineage>
        <taxon>Eukaryota</taxon>
        <taxon>Metazoa</taxon>
        <taxon>Ecdysozoa</taxon>
        <taxon>Arthropoda</taxon>
        <taxon>Crustacea</taxon>
        <taxon>Multicrustacea</taxon>
        <taxon>Hexanauplia</taxon>
        <taxon>Copepoda</taxon>
        <taxon>Siphonostomatoida</taxon>
        <taxon>Caligidae</taxon>
        <taxon>Lepeophtheirus</taxon>
    </lineage>
</organism>
<sequence length="38" mass="4482">SLFFIFEERKIRIPTNVKRRSTLRLLLGSYICRSVLGV</sequence>
<proteinExistence type="predicted"/>
<name>A0A0K2T8R1_LEPSM</name>
<feature type="non-terminal residue" evidence="1">
    <location>
        <position position="1"/>
    </location>
</feature>
<evidence type="ECO:0000313" key="1">
    <source>
        <dbReference type="EMBL" id="CDW21967.1"/>
    </source>
</evidence>
<protein>
    <submittedName>
        <fullName evidence="1">Uncharacterized protein</fullName>
    </submittedName>
</protein>
<reference evidence="1" key="1">
    <citation type="submission" date="2014-05" db="EMBL/GenBank/DDBJ databases">
        <authorList>
            <person name="Chronopoulou M."/>
        </authorList>
    </citation>
    <scope>NUCLEOTIDE SEQUENCE</scope>
    <source>
        <tissue evidence="1">Whole organism</tissue>
    </source>
</reference>